<feature type="region of interest" description="Disordered" evidence="1">
    <location>
        <begin position="586"/>
        <end position="607"/>
    </location>
</feature>
<dbReference type="GO" id="GO:0034198">
    <property type="term" value="P:cellular response to amino acid starvation"/>
    <property type="evidence" value="ECO:0007669"/>
    <property type="project" value="TreeGrafter"/>
</dbReference>
<feature type="region of interest" description="Disordered" evidence="1">
    <location>
        <begin position="160"/>
        <end position="180"/>
    </location>
</feature>
<dbReference type="Proteomes" id="UP001432027">
    <property type="component" value="Unassembled WGS sequence"/>
</dbReference>
<name>A0AAV5SGW1_9BILA</name>
<accession>A0AAV5SGW1</accession>
<proteinExistence type="predicted"/>
<keyword evidence="3" id="KW-1185">Reference proteome</keyword>
<gene>
    <name evidence="2" type="ORF">PENTCL1PPCAC_2093</name>
</gene>
<dbReference type="EMBL" id="BTSX01000001">
    <property type="protein sequence ID" value="GMS79918.1"/>
    <property type="molecule type" value="Genomic_DNA"/>
</dbReference>
<reference evidence="2" key="1">
    <citation type="submission" date="2023-10" db="EMBL/GenBank/DDBJ databases">
        <title>Genome assembly of Pristionchus species.</title>
        <authorList>
            <person name="Yoshida K."/>
            <person name="Sommer R.J."/>
        </authorList>
    </citation>
    <scope>NUCLEOTIDE SEQUENCE</scope>
    <source>
        <strain evidence="2">RS0144</strain>
    </source>
</reference>
<comment type="caution">
    <text evidence="2">The sequence shown here is derived from an EMBL/GenBank/DDBJ whole genome shotgun (WGS) entry which is preliminary data.</text>
</comment>
<sequence length="622" mass="69906">EAVEVNQKSEKNEREVDKEYLALLERKLNSVKNPSGKKATVKQFISDIASVKDHQLFNLLITESTDSNKFDDAFVDQPSLIQRKLAPQTCAVAASERLKLVKNDHVQKVVDHLEEGEEGEKKEGVGEGEKVSSLYVFDYLPQSSSEASTRSMLSSLTLSGNTEGQSQLQTQSLSGGSNSSFHPKMTQLEIVAMDAIEESRDRMPGRLLVLTCWGETCELGTTSKYQFVLFRIEMHTGKACVLAKEFIFRPVALVRFITYRWTKRGSTGILVFPSNEKAAIYQLVPGEDGCLSLVLTSDITKEYPELAEEPLPGTVVKMATETIGRFRWTLIGCDNGHLRFWRTTLRENKVMLIKRMRFFGAISVTDIYQPYKNEDDEEEEEDEPTVHVIVSSTLGPVSIYRVVQYRNHSGVTWEQRAMLSTTRKEDTVTCAARKGDYLCIGFFSQHMYTYNLKLILDLPPSEVNLPFLSDAKVNAPTAAIQFVDQYEISLITFAGHHSLMSIEDEGEGEEVVIEMGKKNHQTQHHQQRSKWIPPVGNGGVKKKSHDHHPPPSFVIPNYPQPNRYQIAGFPILPYAVIVILPPPSLIPPPPNKTPRKTPKRKQTATVTGDGQRYTILINCSLS</sequence>
<protein>
    <submittedName>
        <fullName evidence="2">Uncharacterized protein</fullName>
    </submittedName>
</protein>
<dbReference type="PANTHER" id="PTHR15435:SF2">
    <property type="entry name" value="KICSTOR COMPLEX PROTEIN KAPTIN"/>
    <property type="match status" value="1"/>
</dbReference>
<feature type="compositionally biased region" description="Basic residues" evidence="1">
    <location>
        <begin position="593"/>
        <end position="602"/>
    </location>
</feature>
<dbReference type="AlphaFoldDB" id="A0AAV5SGW1"/>
<organism evidence="2 3">
    <name type="scientific">Pristionchus entomophagus</name>
    <dbReference type="NCBI Taxonomy" id="358040"/>
    <lineage>
        <taxon>Eukaryota</taxon>
        <taxon>Metazoa</taxon>
        <taxon>Ecdysozoa</taxon>
        <taxon>Nematoda</taxon>
        <taxon>Chromadorea</taxon>
        <taxon>Rhabditida</taxon>
        <taxon>Rhabditina</taxon>
        <taxon>Diplogasteromorpha</taxon>
        <taxon>Diplogasteroidea</taxon>
        <taxon>Neodiplogasteridae</taxon>
        <taxon>Pristionchus</taxon>
    </lineage>
</organism>
<dbReference type="PANTHER" id="PTHR15435">
    <property type="entry name" value="KICSTOR COMPLEX PROTEIN KAPTIN"/>
    <property type="match status" value="1"/>
</dbReference>
<dbReference type="InterPro" id="IPR028039">
    <property type="entry name" value="CCDC32"/>
</dbReference>
<dbReference type="GO" id="GO:0007015">
    <property type="term" value="P:actin filament organization"/>
    <property type="evidence" value="ECO:0007669"/>
    <property type="project" value="InterPro"/>
</dbReference>
<dbReference type="GO" id="GO:0015629">
    <property type="term" value="C:actin cytoskeleton"/>
    <property type="evidence" value="ECO:0007669"/>
    <property type="project" value="InterPro"/>
</dbReference>
<feature type="region of interest" description="Disordered" evidence="1">
    <location>
        <begin position="520"/>
        <end position="552"/>
    </location>
</feature>
<feature type="non-terminal residue" evidence="2">
    <location>
        <position position="1"/>
    </location>
</feature>
<dbReference type="InterPro" id="IPR029982">
    <property type="entry name" value="Kptn"/>
</dbReference>
<dbReference type="GO" id="GO:1904262">
    <property type="term" value="P:negative regulation of TORC1 signaling"/>
    <property type="evidence" value="ECO:0007669"/>
    <property type="project" value="TreeGrafter"/>
</dbReference>
<dbReference type="GO" id="GO:0051015">
    <property type="term" value="F:actin filament binding"/>
    <property type="evidence" value="ECO:0007669"/>
    <property type="project" value="TreeGrafter"/>
</dbReference>
<dbReference type="GO" id="GO:0030027">
    <property type="term" value="C:lamellipodium"/>
    <property type="evidence" value="ECO:0007669"/>
    <property type="project" value="TreeGrafter"/>
</dbReference>
<evidence type="ECO:0000256" key="1">
    <source>
        <dbReference type="SAM" id="MobiDB-lite"/>
    </source>
</evidence>
<dbReference type="Pfam" id="PF14989">
    <property type="entry name" value="CCDC32"/>
    <property type="match status" value="1"/>
</dbReference>
<evidence type="ECO:0000313" key="2">
    <source>
        <dbReference type="EMBL" id="GMS79918.1"/>
    </source>
</evidence>
<evidence type="ECO:0000313" key="3">
    <source>
        <dbReference type="Proteomes" id="UP001432027"/>
    </source>
</evidence>